<dbReference type="InterPro" id="IPR050138">
    <property type="entry name" value="DHOase/Allantoinase_Hydrolase"/>
</dbReference>
<proteinExistence type="predicted"/>
<sequence>MGRLPQNRYPNLATDPRCYLGLCLVLIALLVQTHWVSLPSPHSQPGPAVLRLQQHQAAQLGKQLQKCQVLQQPPVVAQVPPPATRTNPRWIPSVGQNHTIILRNATLFDGEQTIDHPVDITFHHGVITNVVPTQSIATEQGAEVFQLNGRFVTPGLVDMHSHHLDVHDDLNEIHPDSGPLTPFVRALDSLKTYDKTTTMFASGGVTSSLILPGSANVMGGEAVMVKNRLNSGQYAEQVVEDLLLERGIPQAQRRRYMKMACGENPKGVYGHTRMGNAFVFRKQMSEAQKLLQSQDSWCLEAAAAQETGDTDAIAQLLSNGGLPEDFALESSIAMLRGQVGINIHCYEPEDMEAMIRHSEEFGFRIQAFHHALEAWRVPEMLKASGQNITVATFSHFAHYKHEAYDASLYAGKILSEHGVPVAYKSDASDEFLNAKYLLAQAAEGHSFGLPENDALQSVTSIPAKSLGMHDRIGYARPGFDADLVIWDSHPLSNGATPLQVYIDGQPTLKDTLTTVASEHLPISPSMRPDISMERKADTCSQLWEAGGKFLITGIRKSFISAPNADLPVDGLEIVLDSGRITCMGAAGHCAEAAVDSVPIQLENGHLYPGLTAVTAGGLGLVDIATDPSTGDGGSAIPPDNVASEALVYAKYGLRIQGKDLVRAQLGGITKVVTVPLAPNEHGVFLRGVSTAFHASGQGTIVDGRIIKHDAALHVVLGQEGNSPITASVSSAIGLLRRILTENQGRNNTYGQVVNGSLPLVAHVKSHHDMLQLVQVKRDIPSVNMVLFGAAEASLVAEQLAKANISLIYTAVQPNPQTWEGKDVPVGPPLTASPIQALVDAGVKFGIAQSALGDSNIHNLVIDAGFARKVAGLSELDAVNLVSRNIEEILGLEVEEKTGIYGGRDFVLYEGNPLEWGARVVFTVDGANEKVVECWPDEN</sequence>
<dbReference type="Proteomes" id="UP000188318">
    <property type="component" value="Unassembled WGS sequence"/>
</dbReference>
<dbReference type="STRING" id="602072.A0A1R3RPN2"/>
<reference evidence="3" key="1">
    <citation type="journal article" date="2017" name="Genome Biol.">
        <title>Comparative genomics reveals high biological diversity and specific adaptations in the industrially and medically important fungal genus Aspergillus.</title>
        <authorList>
            <person name="de Vries R.P."/>
            <person name="Riley R."/>
            <person name="Wiebenga A."/>
            <person name="Aguilar-Osorio G."/>
            <person name="Amillis S."/>
            <person name="Uchima C.A."/>
            <person name="Anderluh G."/>
            <person name="Asadollahi M."/>
            <person name="Askin M."/>
            <person name="Barry K."/>
            <person name="Battaglia E."/>
            <person name="Bayram O."/>
            <person name="Benocci T."/>
            <person name="Braus-Stromeyer S.A."/>
            <person name="Caldana C."/>
            <person name="Canovas D."/>
            <person name="Cerqueira G.C."/>
            <person name="Chen F."/>
            <person name="Chen W."/>
            <person name="Choi C."/>
            <person name="Clum A."/>
            <person name="Dos Santos R.A."/>
            <person name="Damasio A.R."/>
            <person name="Diallinas G."/>
            <person name="Emri T."/>
            <person name="Fekete E."/>
            <person name="Flipphi M."/>
            <person name="Freyberg S."/>
            <person name="Gallo A."/>
            <person name="Gournas C."/>
            <person name="Habgood R."/>
            <person name="Hainaut M."/>
            <person name="Harispe M.L."/>
            <person name="Henrissat B."/>
            <person name="Hilden K.S."/>
            <person name="Hope R."/>
            <person name="Hossain A."/>
            <person name="Karabika E."/>
            <person name="Karaffa L."/>
            <person name="Karanyi Z."/>
            <person name="Krasevec N."/>
            <person name="Kuo A."/>
            <person name="Kusch H."/>
            <person name="LaButti K."/>
            <person name="Lagendijk E.L."/>
            <person name="Lapidus A."/>
            <person name="Levasseur A."/>
            <person name="Lindquist E."/>
            <person name="Lipzen A."/>
            <person name="Logrieco A.F."/>
            <person name="MacCabe A."/>
            <person name="Maekelae M.R."/>
            <person name="Malavazi I."/>
            <person name="Melin P."/>
            <person name="Meyer V."/>
            <person name="Mielnichuk N."/>
            <person name="Miskei M."/>
            <person name="Molnar A.P."/>
            <person name="Mule G."/>
            <person name="Ngan C.Y."/>
            <person name="Orejas M."/>
            <person name="Orosz E."/>
            <person name="Ouedraogo J.P."/>
            <person name="Overkamp K.M."/>
            <person name="Park H.-S."/>
            <person name="Perrone G."/>
            <person name="Piumi F."/>
            <person name="Punt P.J."/>
            <person name="Ram A.F."/>
            <person name="Ramon A."/>
            <person name="Rauscher S."/>
            <person name="Record E."/>
            <person name="Riano-Pachon D.M."/>
            <person name="Robert V."/>
            <person name="Roehrig J."/>
            <person name="Ruller R."/>
            <person name="Salamov A."/>
            <person name="Salih N.S."/>
            <person name="Samson R.A."/>
            <person name="Sandor E."/>
            <person name="Sanguinetti M."/>
            <person name="Schuetze T."/>
            <person name="Sepcic K."/>
            <person name="Shelest E."/>
            <person name="Sherlock G."/>
            <person name="Sophianopoulou V."/>
            <person name="Squina F.M."/>
            <person name="Sun H."/>
            <person name="Susca A."/>
            <person name="Todd R.B."/>
            <person name="Tsang A."/>
            <person name="Unkles S.E."/>
            <person name="van de Wiele N."/>
            <person name="van Rossen-Uffink D."/>
            <person name="Oliveira J.V."/>
            <person name="Vesth T.C."/>
            <person name="Visser J."/>
            <person name="Yu J.-H."/>
            <person name="Zhou M."/>
            <person name="Andersen M.R."/>
            <person name="Archer D.B."/>
            <person name="Baker S.E."/>
            <person name="Benoit I."/>
            <person name="Brakhage A.A."/>
            <person name="Braus G.H."/>
            <person name="Fischer R."/>
            <person name="Frisvad J.C."/>
            <person name="Goldman G.H."/>
            <person name="Houbraken J."/>
            <person name="Oakley B."/>
            <person name="Pocsi I."/>
            <person name="Scazzocchio C."/>
            <person name="Seiboth B."/>
            <person name="vanKuyk P.A."/>
            <person name="Wortman J."/>
            <person name="Dyer P.S."/>
            <person name="Grigoriev I.V."/>
        </authorList>
    </citation>
    <scope>NUCLEOTIDE SEQUENCE [LARGE SCALE GENOMIC DNA]</scope>
    <source>
        <strain evidence="3">ITEM 5010</strain>
    </source>
</reference>
<dbReference type="InterPro" id="IPR011059">
    <property type="entry name" value="Metal-dep_hydrolase_composite"/>
</dbReference>
<dbReference type="AlphaFoldDB" id="A0A1R3RPN2"/>
<dbReference type="SUPFAM" id="SSF51556">
    <property type="entry name" value="Metallo-dependent hydrolases"/>
    <property type="match status" value="1"/>
</dbReference>
<dbReference type="InterPro" id="IPR032466">
    <property type="entry name" value="Metal_Hydrolase"/>
</dbReference>
<feature type="domain" description="Amidohydrolase-related" evidence="1">
    <location>
        <begin position="411"/>
        <end position="504"/>
    </location>
</feature>
<evidence type="ECO:0000313" key="3">
    <source>
        <dbReference type="Proteomes" id="UP000188318"/>
    </source>
</evidence>
<dbReference type="Pfam" id="PF01979">
    <property type="entry name" value="Amidohydro_1"/>
    <property type="match status" value="1"/>
</dbReference>
<dbReference type="OrthoDB" id="10258955at2759"/>
<protein>
    <recommendedName>
        <fullName evidence="1">Amidohydrolase-related domain-containing protein</fullName>
    </recommendedName>
</protein>
<dbReference type="Gene3D" id="3.20.20.140">
    <property type="entry name" value="Metal-dependent hydrolases"/>
    <property type="match status" value="2"/>
</dbReference>
<evidence type="ECO:0000313" key="2">
    <source>
        <dbReference type="EMBL" id="OOF96446.1"/>
    </source>
</evidence>
<evidence type="ECO:0000259" key="1">
    <source>
        <dbReference type="Pfam" id="PF01979"/>
    </source>
</evidence>
<dbReference type="InterPro" id="IPR006680">
    <property type="entry name" value="Amidohydro-rel"/>
</dbReference>
<name>A0A1R3RPN2_ASPC5</name>
<dbReference type="VEuPathDB" id="FungiDB:ASPCADRAFT_206639"/>
<accession>A0A1R3RPN2</accession>
<dbReference type="OMA" id="HTRMGNA"/>
<dbReference type="PANTHER" id="PTHR43668">
    <property type="entry name" value="ALLANTOINASE"/>
    <property type="match status" value="1"/>
</dbReference>
<dbReference type="GO" id="GO:0005737">
    <property type="term" value="C:cytoplasm"/>
    <property type="evidence" value="ECO:0007669"/>
    <property type="project" value="TreeGrafter"/>
</dbReference>
<dbReference type="GO" id="GO:0006145">
    <property type="term" value="P:purine nucleobase catabolic process"/>
    <property type="evidence" value="ECO:0007669"/>
    <property type="project" value="TreeGrafter"/>
</dbReference>
<organism evidence="2 3">
    <name type="scientific">Aspergillus carbonarius (strain ITEM 5010)</name>
    <dbReference type="NCBI Taxonomy" id="602072"/>
    <lineage>
        <taxon>Eukaryota</taxon>
        <taxon>Fungi</taxon>
        <taxon>Dikarya</taxon>
        <taxon>Ascomycota</taxon>
        <taxon>Pezizomycotina</taxon>
        <taxon>Eurotiomycetes</taxon>
        <taxon>Eurotiomycetidae</taxon>
        <taxon>Eurotiales</taxon>
        <taxon>Aspergillaceae</taxon>
        <taxon>Aspergillus</taxon>
        <taxon>Aspergillus subgen. Circumdati</taxon>
    </lineage>
</organism>
<dbReference type="SUPFAM" id="SSF51338">
    <property type="entry name" value="Composite domain of metallo-dependent hydrolases"/>
    <property type="match status" value="1"/>
</dbReference>
<dbReference type="PANTHER" id="PTHR43668:SF5">
    <property type="entry name" value="AMIDOHYDROLASE 3 DOMAIN-CONTAINING PROTEIN"/>
    <property type="match status" value="1"/>
</dbReference>
<dbReference type="GO" id="GO:0004038">
    <property type="term" value="F:allantoinase activity"/>
    <property type="evidence" value="ECO:0007669"/>
    <property type="project" value="TreeGrafter"/>
</dbReference>
<dbReference type="EMBL" id="KV907498">
    <property type="protein sequence ID" value="OOF96446.1"/>
    <property type="molecule type" value="Genomic_DNA"/>
</dbReference>
<keyword evidence="3" id="KW-1185">Reference proteome</keyword>
<gene>
    <name evidence="2" type="ORF">ASPCADRAFT_206639</name>
</gene>